<gene>
    <name evidence="3" type="ORF">BEMITA_LOCUS11801</name>
</gene>
<dbReference type="CDD" id="cd23814">
    <property type="entry name" value="UEV_AKTIP"/>
    <property type="match status" value="1"/>
</dbReference>
<feature type="compositionally biased region" description="Polar residues" evidence="1">
    <location>
        <begin position="256"/>
        <end position="268"/>
    </location>
</feature>
<dbReference type="EMBL" id="OU963868">
    <property type="protein sequence ID" value="CAH0393392.1"/>
    <property type="molecule type" value="Genomic_DNA"/>
</dbReference>
<feature type="region of interest" description="Disordered" evidence="1">
    <location>
        <begin position="228"/>
        <end position="268"/>
    </location>
</feature>
<dbReference type="Pfam" id="PF00179">
    <property type="entry name" value="UQ_con"/>
    <property type="match status" value="1"/>
</dbReference>
<evidence type="ECO:0000313" key="4">
    <source>
        <dbReference type="Proteomes" id="UP001152759"/>
    </source>
</evidence>
<dbReference type="InterPro" id="IPR000608">
    <property type="entry name" value="UBC"/>
</dbReference>
<proteinExistence type="predicted"/>
<sequence length="268" mass="30341">MAGTSKESGEPELKRQGSLRRVVPSLPGSESMLKLLSRSHISQPNNVQLKPFNSFFLEYSIISEFNIVARHKIPGLYTAPSAASPLEWYAVLFIRSGPYEGAIFRFTMLIPETFPDSTTPKVIFQSDTFHPQIDKDSGELNIREKFPEWRKDLNHLWQVLDYTQSIFYNIETKNAVNLESTNLFETDLETWKLRISACVDVSKAKIFDPPPVDDSNCLKFSPYSEEVHGTTKKTISAGLEPRESSMKPAQKISWVQPGSLQPLSRPNS</sequence>
<dbReference type="PROSITE" id="PS50127">
    <property type="entry name" value="UBC_2"/>
    <property type="match status" value="1"/>
</dbReference>
<dbReference type="SUPFAM" id="SSF54495">
    <property type="entry name" value="UBC-like"/>
    <property type="match status" value="1"/>
</dbReference>
<accession>A0A9P0AI65</accession>
<name>A0A9P0AI65_BEMTA</name>
<protein>
    <recommendedName>
        <fullName evidence="2">UBC core domain-containing protein</fullName>
    </recommendedName>
</protein>
<dbReference type="SMART" id="SM00212">
    <property type="entry name" value="UBCc"/>
    <property type="match status" value="1"/>
</dbReference>
<dbReference type="InterPro" id="IPR016135">
    <property type="entry name" value="UBQ-conjugating_enzyme/RWD"/>
</dbReference>
<dbReference type="Proteomes" id="UP001152759">
    <property type="component" value="Chromosome 7"/>
</dbReference>
<dbReference type="KEGG" id="btab:109041901"/>
<dbReference type="InterPro" id="IPR050113">
    <property type="entry name" value="Ub_conjugating_enzyme"/>
</dbReference>
<dbReference type="PANTHER" id="PTHR24067">
    <property type="entry name" value="UBIQUITIN-CONJUGATING ENZYME E2"/>
    <property type="match status" value="1"/>
</dbReference>
<dbReference type="AlphaFoldDB" id="A0A9P0AI65"/>
<feature type="domain" description="UBC core" evidence="2">
    <location>
        <begin position="56"/>
        <end position="204"/>
    </location>
</feature>
<dbReference type="Gene3D" id="3.10.110.10">
    <property type="entry name" value="Ubiquitin Conjugating Enzyme"/>
    <property type="match status" value="1"/>
</dbReference>
<reference evidence="3" key="1">
    <citation type="submission" date="2021-12" db="EMBL/GenBank/DDBJ databases">
        <authorList>
            <person name="King R."/>
        </authorList>
    </citation>
    <scope>NUCLEOTIDE SEQUENCE</scope>
</reference>
<feature type="region of interest" description="Disordered" evidence="1">
    <location>
        <begin position="1"/>
        <end position="20"/>
    </location>
</feature>
<dbReference type="OrthoDB" id="5596422at2759"/>
<evidence type="ECO:0000256" key="1">
    <source>
        <dbReference type="SAM" id="MobiDB-lite"/>
    </source>
</evidence>
<organism evidence="3 4">
    <name type="scientific">Bemisia tabaci</name>
    <name type="common">Sweetpotato whitefly</name>
    <name type="synonym">Aleurodes tabaci</name>
    <dbReference type="NCBI Taxonomy" id="7038"/>
    <lineage>
        <taxon>Eukaryota</taxon>
        <taxon>Metazoa</taxon>
        <taxon>Ecdysozoa</taxon>
        <taxon>Arthropoda</taxon>
        <taxon>Hexapoda</taxon>
        <taxon>Insecta</taxon>
        <taxon>Pterygota</taxon>
        <taxon>Neoptera</taxon>
        <taxon>Paraneoptera</taxon>
        <taxon>Hemiptera</taxon>
        <taxon>Sternorrhyncha</taxon>
        <taxon>Aleyrodoidea</taxon>
        <taxon>Aleyrodidae</taxon>
        <taxon>Aleyrodinae</taxon>
        <taxon>Bemisia</taxon>
    </lineage>
</organism>
<evidence type="ECO:0000259" key="2">
    <source>
        <dbReference type="PROSITE" id="PS50127"/>
    </source>
</evidence>
<evidence type="ECO:0000313" key="3">
    <source>
        <dbReference type="EMBL" id="CAH0393392.1"/>
    </source>
</evidence>
<keyword evidence="4" id="KW-1185">Reference proteome</keyword>